<dbReference type="Proteomes" id="UP000030758">
    <property type="component" value="Unassembled WGS sequence"/>
</dbReference>
<feature type="region of interest" description="Disordered" evidence="1">
    <location>
        <begin position="1"/>
        <end position="73"/>
    </location>
</feature>
<evidence type="ECO:0000256" key="1">
    <source>
        <dbReference type="SAM" id="MobiDB-lite"/>
    </source>
</evidence>
<dbReference type="Proteomes" id="UP000030764">
    <property type="component" value="Unassembled WGS sequence"/>
</dbReference>
<name>A0A085M248_9BILA</name>
<organism evidence="2 4">
    <name type="scientific">Trichuris suis</name>
    <name type="common">pig whipworm</name>
    <dbReference type="NCBI Taxonomy" id="68888"/>
    <lineage>
        <taxon>Eukaryota</taxon>
        <taxon>Metazoa</taxon>
        <taxon>Ecdysozoa</taxon>
        <taxon>Nematoda</taxon>
        <taxon>Enoplea</taxon>
        <taxon>Dorylaimia</taxon>
        <taxon>Trichinellida</taxon>
        <taxon>Trichuridae</taxon>
        <taxon>Trichuris</taxon>
    </lineage>
</organism>
<evidence type="ECO:0000313" key="4">
    <source>
        <dbReference type="Proteomes" id="UP000030764"/>
    </source>
</evidence>
<dbReference type="EMBL" id="KL363241">
    <property type="protein sequence ID" value="KFD51294.1"/>
    <property type="molecule type" value="Genomic_DNA"/>
</dbReference>
<feature type="compositionally biased region" description="Polar residues" evidence="1">
    <location>
        <begin position="62"/>
        <end position="73"/>
    </location>
</feature>
<dbReference type="AlphaFoldDB" id="A0A085M248"/>
<evidence type="ECO:0000313" key="3">
    <source>
        <dbReference type="EMBL" id="KFD63910.1"/>
    </source>
</evidence>
<sequence length="73" mass="8294">MRLPQSRTSEALADRLGLKDVKYQDHGEVSNRQPDELTTEESRNLLQVEAEGRKEADDENQEVPSQQLNTADL</sequence>
<dbReference type="EMBL" id="KL367564">
    <property type="protein sequence ID" value="KFD63910.1"/>
    <property type="molecule type" value="Genomic_DNA"/>
</dbReference>
<accession>A0A085M248</accession>
<keyword evidence="4" id="KW-1185">Reference proteome</keyword>
<reference evidence="2 4" key="1">
    <citation type="journal article" date="2014" name="Nat. Genet.">
        <title>Genome and transcriptome of the porcine whipworm Trichuris suis.</title>
        <authorList>
            <person name="Jex A.R."/>
            <person name="Nejsum P."/>
            <person name="Schwarz E.M."/>
            <person name="Hu L."/>
            <person name="Young N.D."/>
            <person name="Hall R.S."/>
            <person name="Korhonen P.K."/>
            <person name="Liao S."/>
            <person name="Thamsborg S."/>
            <person name="Xia J."/>
            <person name="Xu P."/>
            <person name="Wang S."/>
            <person name="Scheerlinck J.P."/>
            <person name="Hofmann A."/>
            <person name="Sternberg P.W."/>
            <person name="Wang J."/>
            <person name="Gasser R.B."/>
        </authorList>
    </citation>
    <scope>NUCLEOTIDE SEQUENCE [LARGE SCALE GENOMIC DNA]</scope>
    <source>
        <strain evidence="3">DCEP-RM93F</strain>
        <strain evidence="2">DCEP-RM93M</strain>
    </source>
</reference>
<evidence type="ECO:0000313" key="2">
    <source>
        <dbReference type="EMBL" id="KFD51294.1"/>
    </source>
</evidence>
<proteinExistence type="predicted"/>
<protein>
    <submittedName>
        <fullName evidence="2">Uncharacterized protein</fullName>
    </submittedName>
</protein>
<feature type="compositionally biased region" description="Basic and acidic residues" evidence="1">
    <location>
        <begin position="12"/>
        <end position="43"/>
    </location>
</feature>
<gene>
    <name evidence="2" type="ORF">M513_07894</name>
    <name evidence="3" type="ORF">M514_07894</name>
</gene>